<evidence type="ECO:0000313" key="1">
    <source>
        <dbReference type="EMBL" id="CAK0868391.1"/>
    </source>
</evidence>
<dbReference type="EMBL" id="CAUYUJ010016741">
    <property type="protein sequence ID" value="CAK0868391.1"/>
    <property type="molecule type" value="Genomic_DNA"/>
</dbReference>
<evidence type="ECO:0000313" key="2">
    <source>
        <dbReference type="Proteomes" id="UP001189429"/>
    </source>
</evidence>
<gene>
    <name evidence="1" type="ORF">PCOR1329_LOCUS55064</name>
</gene>
<keyword evidence="2" id="KW-1185">Reference proteome</keyword>
<comment type="caution">
    <text evidence="1">The sequence shown here is derived from an EMBL/GenBank/DDBJ whole genome shotgun (WGS) entry which is preliminary data.</text>
</comment>
<reference evidence="1" key="1">
    <citation type="submission" date="2023-10" db="EMBL/GenBank/DDBJ databases">
        <authorList>
            <person name="Chen Y."/>
            <person name="Shah S."/>
            <person name="Dougan E. K."/>
            <person name="Thang M."/>
            <person name="Chan C."/>
        </authorList>
    </citation>
    <scope>NUCLEOTIDE SEQUENCE [LARGE SCALE GENOMIC DNA]</scope>
</reference>
<protein>
    <submittedName>
        <fullName evidence="1">Uncharacterized protein</fullName>
    </submittedName>
</protein>
<proteinExistence type="predicted"/>
<organism evidence="1 2">
    <name type="scientific">Prorocentrum cordatum</name>
    <dbReference type="NCBI Taxonomy" id="2364126"/>
    <lineage>
        <taxon>Eukaryota</taxon>
        <taxon>Sar</taxon>
        <taxon>Alveolata</taxon>
        <taxon>Dinophyceae</taxon>
        <taxon>Prorocentrales</taxon>
        <taxon>Prorocentraceae</taxon>
        <taxon>Prorocentrum</taxon>
    </lineage>
</organism>
<sequence>MGKKPDALLNMVVFRISEAAATNREWLMKAIEQGPHSQAAAEAVGVLERWGQLVQNPDAILKATRCFKIRLNTEGEDQVRWIFACNHHPDLKTALKVLRLNGGMESVAILLGHDRGPRSKVAKQIEHLAFRDDGKTKSAGKKESRK</sequence>
<name>A0ABN9V727_9DINO</name>
<dbReference type="Proteomes" id="UP001189429">
    <property type="component" value="Unassembled WGS sequence"/>
</dbReference>
<accession>A0ABN9V727</accession>